<dbReference type="SUPFAM" id="SSF57424">
    <property type="entry name" value="LDL receptor-like module"/>
    <property type="match status" value="2"/>
</dbReference>
<dbReference type="CDD" id="cd00041">
    <property type="entry name" value="CUB"/>
    <property type="match status" value="4"/>
</dbReference>
<dbReference type="VEuPathDB" id="VectorBase:LLONM1_007425"/>
<accession>A0A1B0EZT3</accession>
<dbReference type="SMART" id="SM00042">
    <property type="entry name" value="CUB"/>
    <property type="match status" value="4"/>
</dbReference>
<name>A0A1B0EZT3_LUTLO</name>
<feature type="domain" description="CUB" evidence="8">
    <location>
        <begin position="401"/>
        <end position="458"/>
    </location>
</feature>
<evidence type="ECO:0000256" key="7">
    <source>
        <dbReference type="SAM" id="SignalP"/>
    </source>
</evidence>
<dbReference type="InterPro" id="IPR002172">
    <property type="entry name" value="LDrepeatLR_classA_rpt"/>
</dbReference>
<dbReference type="PANTHER" id="PTHR24251">
    <property type="entry name" value="OVOCHYMASE-RELATED"/>
    <property type="match status" value="1"/>
</dbReference>
<feature type="compositionally biased region" description="Basic and acidic residues" evidence="5">
    <location>
        <begin position="908"/>
        <end position="921"/>
    </location>
</feature>
<evidence type="ECO:0000259" key="8">
    <source>
        <dbReference type="PROSITE" id="PS01180"/>
    </source>
</evidence>
<keyword evidence="1" id="KW-0677">Repeat</keyword>
<dbReference type="Gene3D" id="4.10.400.10">
    <property type="entry name" value="Low-density Lipoprotein Receptor"/>
    <property type="match status" value="2"/>
</dbReference>
<feature type="signal peptide" evidence="7">
    <location>
        <begin position="1"/>
        <end position="22"/>
    </location>
</feature>
<dbReference type="InterPro" id="IPR036055">
    <property type="entry name" value="LDL_receptor-like_sf"/>
</dbReference>
<dbReference type="InterPro" id="IPR035914">
    <property type="entry name" value="Sperma_CUB_dom_sf"/>
</dbReference>
<keyword evidence="7" id="KW-0732">Signal</keyword>
<keyword evidence="2 4" id="KW-1015">Disulfide bond</keyword>
<dbReference type="VEuPathDB" id="VectorBase:LLOJ008470"/>
<dbReference type="FunFam" id="2.60.120.290:FF:000013">
    <property type="entry name" value="Membrane frizzled-related protein"/>
    <property type="match status" value="1"/>
</dbReference>
<sequence length="930" mass="105325">MTFEIWLVLVILSRLSINSVTCHLLRKDKVDVVSMISKTKRAVPPEYASTSSLAVCETFVIGDPEAKTLYSPAYPGNYPNKTDCVVVLEAPVGFLIRLDFRDYFNIEPSEDCKFDFLEIRDGGHGFSSLIGQYCGTDFPPMVTSRERQLWLHFHSDENIEYAGFVAVYEYIPRPTSYDVLSPHLAMCILPLYTLLSKDDMGQVGGYEGWVNRTDIPTEKMQISMEHNLPLDCMWVIRVWDGWKIQLAFQKFKLEKPNDCDNNFVDVFGEKTDIPSRIKNFCGSIADSVTSNKNILHIRFYAEPPAINSTFSILFTAFREKPAGETCEDDEYDCEDATCISDTLRCNGRVNCRFRWDEDECATDSEGQSEHVVIIIVVFGLILGGMFAAFLISCLRKLIRDHKIIRIRDGGHGFSSLIGQYCGTDFPPMVTSRERQLWLHFHSDENIEYAGFVAVYEYIPRPTSYDVLSPHLAMCILPLYTLLSKDDMGQVGGYEGWVNRTDIPTEKMQISMEHNLPLDCMWVIRVWDGWKIQLAFQKFKLEKPNDCDNNFVDVFGEKTDIPSRIKNFCGSIADSVTSNKNILHIRFYAEPPAINSTFSILFTAFREKPAGETCEDDEYDCEDATCISDTLRCNGRVNCRFRWDEDECATDSEGQSEHVVIIIVVFGLILGGMFAAFLISCLRKLIRDHKIIREHIRQSKESKLDELGRHSTKLPEERQSIKKSRDNLSSKLAVSTSSPRGKSVDAISNTGRILDSPDISNRYYREIVPIPSTGSVAHCEMKHPEVLVGWRTSSLQDESHSSDGVGMCDIACQTRESLFQPIFRNKVTQSPIPSSEIRFSTFGYNSPPAMSNIGHELNNPVNQPSAPSVANILEMSDLGCPPPPPPIAHHHHCQHHQMKALEAQKLEEAKRSQRSEEIRKSAPDVIIMTSH</sequence>
<dbReference type="InterPro" id="IPR000859">
    <property type="entry name" value="CUB_dom"/>
</dbReference>
<feature type="domain" description="CUB" evidence="8">
    <location>
        <begin position="474"/>
        <end position="604"/>
    </location>
</feature>
<dbReference type="PROSITE" id="PS50068">
    <property type="entry name" value="LDLRA_2"/>
    <property type="match status" value="2"/>
</dbReference>
<dbReference type="SMART" id="SM00192">
    <property type="entry name" value="LDLa"/>
    <property type="match status" value="2"/>
</dbReference>
<dbReference type="PROSITE" id="PS01180">
    <property type="entry name" value="CUB"/>
    <property type="match status" value="4"/>
</dbReference>
<feature type="disulfide bond" evidence="4">
    <location>
        <begin position="613"/>
        <end position="625"/>
    </location>
</feature>
<dbReference type="AlphaFoldDB" id="A0A1B0EZT3"/>
<keyword evidence="10" id="KW-1185">Reference proteome</keyword>
<feature type="domain" description="CUB" evidence="8">
    <location>
        <begin position="187"/>
        <end position="317"/>
    </location>
</feature>
<dbReference type="PANTHER" id="PTHR24251:SF28">
    <property type="entry name" value="NEUROPILIN AND TOLLOID-LIKE, ISOFORM B"/>
    <property type="match status" value="1"/>
</dbReference>
<feature type="domain" description="CUB" evidence="8">
    <location>
        <begin position="56"/>
        <end position="171"/>
    </location>
</feature>
<comment type="caution">
    <text evidence="3">Lacks conserved residue(s) required for the propagation of feature annotation.</text>
</comment>
<dbReference type="SUPFAM" id="SSF49854">
    <property type="entry name" value="Spermadhesin, CUB domain"/>
    <property type="match status" value="4"/>
</dbReference>
<feature type="disulfide bond" evidence="4">
    <location>
        <begin position="620"/>
        <end position="638"/>
    </location>
</feature>
<feature type="chain" id="PRO_5008407092" description="CUB domain-containing protein" evidence="7">
    <location>
        <begin position="23"/>
        <end position="930"/>
    </location>
</feature>
<dbReference type="EMBL" id="AJWK01028660">
    <property type="status" value="NOT_ANNOTATED_CDS"/>
    <property type="molecule type" value="Genomic_DNA"/>
</dbReference>
<feature type="compositionally biased region" description="Polar residues" evidence="5">
    <location>
        <begin position="728"/>
        <end position="747"/>
    </location>
</feature>
<dbReference type="Proteomes" id="UP000092461">
    <property type="component" value="Unassembled WGS sequence"/>
</dbReference>
<evidence type="ECO:0000256" key="6">
    <source>
        <dbReference type="SAM" id="Phobius"/>
    </source>
</evidence>
<feature type="transmembrane region" description="Helical" evidence="6">
    <location>
        <begin position="371"/>
        <end position="394"/>
    </location>
</feature>
<organism evidence="9 10">
    <name type="scientific">Lutzomyia longipalpis</name>
    <name type="common">Sand fly</name>
    <dbReference type="NCBI Taxonomy" id="7200"/>
    <lineage>
        <taxon>Eukaryota</taxon>
        <taxon>Metazoa</taxon>
        <taxon>Ecdysozoa</taxon>
        <taxon>Arthropoda</taxon>
        <taxon>Hexapoda</taxon>
        <taxon>Insecta</taxon>
        <taxon>Pterygota</taxon>
        <taxon>Neoptera</taxon>
        <taxon>Endopterygota</taxon>
        <taxon>Diptera</taxon>
        <taxon>Nematocera</taxon>
        <taxon>Psychodoidea</taxon>
        <taxon>Psychodidae</taxon>
        <taxon>Lutzomyia</taxon>
        <taxon>Lutzomyia</taxon>
    </lineage>
</organism>
<dbReference type="InterPro" id="IPR023415">
    <property type="entry name" value="LDLR_class-A_CS"/>
</dbReference>
<feature type="region of interest" description="Disordered" evidence="5">
    <location>
        <begin position="908"/>
        <end position="930"/>
    </location>
</feature>
<keyword evidence="6" id="KW-1133">Transmembrane helix</keyword>
<dbReference type="Pfam" id="PF00431">
    <property type="entry name" value="CUB"/>
    <property type="match status" value="4"/>
</dbReference>
<evidence type="ECO:0000313" key="10">
    <source>
        <dbReference type="Proteomes" id="UP000092461"/>
    </source>
</evidence>
<evidence type="ECO:0000256" key="3">
    <source>
        <dbReference type="PROSITE-ProRule" id="PRU00059"/>
    </source>
</evidence>
<dbReference type="PROSITE" id="PS01209">
    <property type="entry name" value="LDLRA_1"/>
    <property type="match status" value="2"/>
</dbReference>
<dbReference type="EMBL" id="AJWK01028662">
    <property type="status" value="NOT_ANNOTATED_CDS"/>
    <property type="molecule type" value="Genomic_DNA"/>
</dbReference>
<dbReference type="Gene3D" id="2.60.120.290">
    <property type="entry name" value="Spermadhesin, CUB domain"/>
    <property type="match status" value="4"/>
</dbReference>
<dbReference type="CDD" id="cd00112">
    <property type="entry name" value="LDLa"/>
    <property type="match status" value="2"/>
</dbReference>
<keyword evidence="6" id="KW-0812">Transmembrane</keyword>
<dbReference type="EMBL" id="AJWK01028661">
    <property type="status" value="NOT_ANNOTATED_CDS"/>
    <property type="molecule type" value="Genomic_DNA"/>
</dbReference>
<protein>
    <recommendedName>
        <fullName evidence="8">CUB domain-containing protein</fullName>
    </recommendedName>
</protein>
<proteinExistence type="predicted"/>
<dbReference type="EnsemblMetazoa" id="LLOJ008470-RA">
    <property type="protein sequence ID" value="LLOJ008470-PA"/>
    <property type="gene ID" value="LLOJ008470"/>
</dbReference>
<keyword evidence="6" id="KW-0472">Membrane</keyword>
<evidence type="ECO:0000256" key="5">
    <source>
        <dbReference type="SAM" id="MobiDB-lite"/>
    </source>
</evidence>
<evidence type="ECO:0000256" key="2">
    <source>
        <dbReference type="ARBA" id="ARBA00023157"/>
    </source>
</evidence>
<feature type="disulfide bond" evidence="4">
    <location>
        <begin position="333"/>
        <end position="351"/>
    </location>
</feature>
<evidence type="ECO:0000256" key="4">
    <source>
        <dbReference type="PROSITE-ProRule" id="PRU00124"/>
    </source>
</evidence>
<evidence type="ECO:0000256" key="1">
    <source>
        <dbReference type="ARBA" id="ARBA00022737"/>
    </source>
</evidence>
<feature type="compositionally biased region" description="Basic and acidic residues" evidence="5">
    <location>
        <begin position="701"/>
        <end position="727"/>
    </location>
</feature>
<feature type="transmembrane region" description="Helical" evidence="6">
    <location>
        <begin position="658"/>
        <end position="678"/>
    </location>
</feature>
<evidence type="ECO:0000313" key="9">
    <source>
        <dbReference type="EnsemblMetazoa" id="LLOJ008470-PA"/>
    </source>
</evidence>
<feature type="disulfide bond" evidence="4">
    <location>
        <begin position="326"/>
        <end position="338"/>
    </location>
</feature>
<feature type="disulfide bond" evidence="4">
    <location>
        <begin position="345"/>
        <end position="360"/>
    </location>
</feature>
<feature type="region of interest" description="Disordered" evidence="5">
    <location>
        <begin position="701"/>
        <end position="747"/>
    </location>
</feature>
<reference evidence="9" key="1">
    <citation type="submission" date="2020-05" db="UniProtKB">
        <authorList>
            <consortium name="EnsemblMetazoa"/>
        </authorList>
    </citation>
    <scope>IDENTIFICATION</scope>
    <source>
        <strain evidence="9">Jacobina</strain>
    </source>
</reference>
<feature type="disulfide bond" evidence="4">
    <location>
        <begin position="632"/>
        <end position="647"/>
    </location>
</feature>